<organism evidence="2 3">
    <name type="scientific">Siminovitchia terrae</name>
    <name type="common">Bacillus terrae</name>
    <dbReference type="NCBI Taxonomy" id="1914933"/>
    <lineage>
        <taxon>Bacteria</taxon>
        <taxon>Bacillati</taxon>
        <taxon>Bacillota</taxon>
        <taxon>Bacilli</taxon>
        <taxon>Bacillales</taxon>
        <taxon>Bacillaceae</taxon>
        <taxon>Siminovitchia</taxon>
    </lineage>
</organism>
<reference evidence="2 3" key="1">
    <citation type="submission" date="2021-03" db="EMBL/GenBank/DDBJ databases">
        <title>Antimicrobial resistance genes in bacteria isolated from Japanese honey, and their potential for conferring macrolide and lincosamide resistance in the American foulbrood pathogen Paenibacillus larvae.</title>
        <authorList>
            <person name="Okamoto M."/>
            <person name="Kumagai M."/>
            <person name="Kanamori H."/>
            <person name="Takamatsu D."/>
        </authorList>
    </citation>
    <scope>NUCLEOTIDE SEQUENCE [LARGE SCALE GENOMIC DNA]</scope>
    <source>
        <strain evidence="2 3">J6TS1</strain>
    </source>
</reference>
<feature type="transmembrane region" description="Helical" evidence="1">
    <location>
        <begin position="50"/>
        <end position="71"/>
    </location>
</feature>
<keyword evidence="1" id="KW-0812">Transmembrane</keyword>
<sequence length="80" mass="9224">MTLNNGLHCQFHVLEAEEIIPYFFRYLADVLIINSGMDGGMALDFTVEQIIFILSILLIVGMLTASFPHVLEYRRWSDLF</sequence>
<dbReference type="EMBL" id="BORJ01000022">
    <property type="protein sequence ID" value="GIN99230.1"/>
    <property type="molecule type" value="Genomic_DNA"/>
</dbReference>
<keyword evidence="3" id="KW-1185">Reference proteome</keyword>
<keyword evidence="1" id="KW-1133">Transmembrane helix</keyword>
<comment type="caution">
    <text evidence="2">The sequence shown here is derived from an EMBL/GenBank/DDBJ whole genome shotgun (WGS) entry which is preliminary data.</text>
</comment>
<gene>
    <name evidence="2" type="ORF">J6TS1_51000</name>
</gene>
<proteinExistence type="predicted"/>
<keyword evidence="1" id="KW-0472">Membrane</keyword>
<name>A0ABQ4L4U6_SIMTE</name>
<dbReference type="Proteomes" id="UP000680670">
    <property type="component" value="Unassembled WGS sequence"/>
</dbReference>
<accession>A0ABQ4L4U6</accession>
<evidence type="ECO:0000313" key="2">
    <source>
        <dbReference type="EMBL" id="GIN99230.1"/>
    </source>
</evidence>
<evidence type="ECO:0000256" key="1">
    <source>
        <dbReference type="SAM" id="Phobius"/>
    </source>
</evidence>
<protein>
    <submittedName>
        <fullName evidence="2">Uncharacterized protein</fullName>
    </submittedName>
</protein>
<evidence type="ECO:0000313" key="3">
    <source>
        <dbReference type="Proteomes" id="UP000680670"/>
    </source>
</evidence>